<evidence type="ECO:0000313" key="3">
    <source>
        <dbReference type="Proteomes" id="UP000476176"/>
    </source>
</evidence>
<dbReference type="EMBL" id="QXGC01000612">
    <property type="protein sequence ID" value="KAE9227702.1"/>
    <property type="molecule type" value="Genomic_DNA"/>
</dbReference>
<feature type="compositionally biased region" description="Polar residues" evidence="1">
    <location>
        <begin position="39"/>
        <end position="48"/>
    </location>
</feature>
<sequence>MKYLDKFDIDEEEDDMRGLYKSGQTSVGKATRPVGSHVVIQSSATGSSGAHAPAATTDSQTPAAGPAADAPEVSSNDPCNPQP</sequence>
<organism evidence="2 3">
    <name type="scientific">Phytophthora fragariae</name>
    <dbReference type="NCBI Taxonomy" id="53985"/>
    <lineage>
        <taxon>Eukaryota</taxon>
        <taxon>Sar</taxon>
        <taxon>Stramenopiles</taxon>
        <taxon>Oomycota</taxon>
        <taxon>Peronosporomycetes</taxon>
        <taxon>Peronosporales</taxon>
        <taxon>Peronosporaceae</taxon>
        <taxon>Phytophthora</taxon>
    </lineage>
</organism>
<dbReference type="Proteomes" id="UP000476176">
    <property type="component" value="Unassembled WGS sequence"/>
</dbReference>
<comment type="caution">
    <text evidence="2">The sequence shown here is derived from an EMBL/GenBank/DDBJ whole genome shotgun (WGS) entry which is preliminary data.</text>
</comment>
<name>A0A6G0NYD6_9STRA</name>
<evidence type="ECO:0000256" key="1">
    <source>
        <dbReference type="SAM" id="MobiDB-lite"/>
    </source>
</evidence>
<feature type="region of interest" description="Disordered" evidence="1">
    <location>
        <begin position="1"/>
        <end position="83"/>
    </location>
</feature>
<dbReference type="AlphaFoldDB" id="A0A6G0NYD6"/>
<gene>
    <name evidence="2" type="ORF">PF004_g11289</name>
</gene>
<protein>
    <submittedName>
        <fullName evidence="2">Uncharacterized protein</fullName>
    </submittedName>
</protein>
<proteinExistence type="predicted"/>
<accession>A0A6G0NYD6</accession>
<reference evidence="2 3" key="1">
    <citation type="submission" date="2018-09" db="EMBL/GenBank/DDBJ databases">
        <title>Genomic investigation of the strawberry pathogen Phytophthora fragariae indicates pathogenicity is determined by transcriptional variation in three key races.</title>
        <authorList>
            <person name="Adams T.M."/>
            <person name="Armitage A.D."/>
            <person name="Sobczyk M.K."/>
            <person name="Bates H.J."/>
            <person name="Dunwell J.M."/>
            <person name="Nellist C.F."/>
            <person name="Harrison R.J."/>
        </authorList>
    </citation>
    <scope>NUCLEOTIDE SEQUENCE [LARGE SCALE GENOMIC DNA]</scope>
    <source>
        <strain evidence="2 3">BC-23</strain>
    </source>
</reference>
<evidence type="ECO:0000313" key="2">
    <source>
        <dbReference type="EMBL" id="KAE9227702.1"/>
    </source>
</evidence>
<feature type="compositionally biased region" description="Polar residues" evidence="1">
    <location>
        <begin position="73"/>
        <end position="83"/>
    </location>
</feature>